<protein>
    <submittedName>
        <fullName evidence="2">Uncharacterized protein</fullName>
    </submittedName>
</protein>
<proteinExistence type="predicted"/>
<keyword evidence="3" id="KW-1185">Reference proteome</keyword>
<dbReference type="EMBL" id="CP023994">
    <property type="protein sequence ID" value="AWR21149.1"/>
    <property type="molecule type" value="Genomic_DNA"/>
</dbReference>
<accession>A0A2Z3RWI0</accession>
<dbReference type="KEGG" id="aum:AURMO_00536"/>
<feature type="transmembrane region" description="Helical" evidence="1">
    <location>
        <begin position="60"/>
        <end position="83"/>
    </location>
</feature>
<dbReference type="Proteomes" id="UP000246894">
    <property type="component" value="Chromosome"/>
</dbReference>
<keyword evidence="1" id="KW-0812">Transmembrane</keyword>
<sequence length="85" mass="9224">MTIAWDAFLSVVLTSIGGAAVIVSLYSLGVRFVTDAELLAPKAAQGDGSAVRKESFFRSVAYICFTLCAIAVLYEVYLIIPFFHK</sequence>
<evidence type="ECO:0000313" key="2">
    <source>
        <dbReference type="EMBL" id="AWR21149.1"/>
    </source>
</evidence>
<keyword evidence="1" id="KW-0472">Membrane</keyword>
<evidence type="ECO:0000256" key="1">
    <source>
        <dbReference type="SAM" id="Phobius"/>
    </source>
</evidence>
<organism evidence="2 3">
    <name type="scientific">Aurantimicrobium photophilum</name>
    <dbReference type="NCBI Taxonomy" id="1987356"/>
    <lineage>
        <taxon>Bacteria</taxon>
        <taxon>Bacillati</taxon>
        <taxon>Actinomycetota</taxon>
        <taxon>Actinomycetes</taxon>
        <taxon>Micrococcales</taxon>
        <taxon>Microbacteriaceae</taxon>
        <taxon>Aurantimicrobium</taxon>
    </lineage>
</organism>
<gene>
    <name evidence="2" type="ORF">AURMO_00536</name>
</gene>
<keyword evidence="1" id="KW-1133">Transmembrane helix</keyword>
<feature type="transmembrane region" description="Helical" evidence="1">
    <location>
        <begin position="7"/>
        <end position="28"/>
    </location>
</feature>
<reference evidence="2 3" key="1">
    <citation type="submission" date="2017-10" db="EMBL/GenBank/DDBJ databases">
        <title>Genome of an Actinobacterium that displays light-enhanced growth.</title>
        <authorList>
            <person name="Maresca J.A."/>
            <person name="Hempel P."/>
            <person name="Shevchenko O."/>
            <person name="Miller K.J."/>
            <person name="Hahn M.W."/>
        </authorList>
    </citation>
    <scope>NUCLEOTIDE SEQUENCE [LARGE SCALE GENOMIC DNA]</scope>
    <source>
        <strain evidence="2 3">MWH-Mo1</strain>
    </source>
</reference>
<name>A0A2Z3RWI0_9MICO</name>
<dbReference type="RefSeq" id="WP_110233020.1">
    <property type="nucleotide sequence ID" value="NZ_CP023994.1"/>
</dbReference>
<dbReference type="OrthoDB" id="3177419at2"/>
<evidence type="ECO:0000313" key="3">
    <source>
        <dbReference type="Proteomes" id="UP000246894"/>
    </source>
</evidence>
<dbReference type="AlphaFoldDB" id="A0A2Z3RWI0"/>